<dbReference type="RefSeq" id="WP_245941076.1">
    <property type="nucleotide sequence ID" value="NZ_QTUC01000001.1"/>
</dbReference>
<dbReference type="SUPFAM" id="SSF88659">
    <property type="entry name" value="Sigma3 and sigma4 domains of RNA polymerase sigma factors"/>
    <property type="match status" value="1"/>
</dbReference>
<feature type="region of interest" description="Disordered" evidence="6">
    <location>
        <begin position="1"/>
        <end position="34"/>
    </location>
</feature>
<evidence type="ECO:0000313" key="10">
    <source>
        <dbReference type="Proteomes" id="UP000256485"/>
    </source>
</evidence>
<evidence type="ECO:0000259" key="7">
    <source>
        <dbReference type="Pfam" id="PF04542"/>
    </source>
</evidence>
<dbReference type="PANTHER" id="PTHR43133">
    <property type="entry name" value="RNA POLYMERASE ECF-TYPE SIGMA FACTO"/>
    <property type="match status" value="1"/>
</dbReference>
<dbReference type="SUPFAM" id="SSF88946">
    <property type="entry name" value="Sigma2 domain of RNA polymerase sigma factors"/>
    <property type="match status" value="1"/>
</dbReference>
<dbReference type="Gene3D" id="1.10.1740.10">
    <property type="match status" value="1"/>
</dbReference>
<feature type="domain" description="RNA polymerase sigma-70 region 2" evidence="7">
    <location>
        <begin position="42"/>
        <end position="107"/>
    </location>
</feature>
<gene>
    <name evidence="9" type="ORF">DFJ64_2287</name>
</gene>
<dbReference type="EMBL" id="QTUC01000001">
    <property type="protein sequence ID" value="REF36853.1"/>
    <property type="molecule type" value="Genomic_DNA"/>
</dbReference>
<comment type="caution">
    <text evidence="9">The sequence shown here is derived from an EMBL/GenBank/DDBJ whole genome shotgun (WGS) entry which is preliminary data.</text>
</comment>
<dbReference type="InterPro" id="IPR013249">
    <property type="entry name" value="RNA_pol_sigma70_r4_t2"/>
</dbReference>
<evidence type="ECO:0000256" key="4">
    <source>
        <dbReference type="ARBA" id="ARBA00023125"/>
    </source>
</evidence>
<sequence>MSLAPQRSEPVERISVHDGDEARPDETRPAEARPDETVLAELFRERYAELARLAFLLTGDTHLAEDLAQEAFIRAWPHLATLRDEKSAPAYLRTTLVNLVRQRHRRRLLEWRNPPPHPEPVPPPSDDRDTAVDLARLVRTLPLRKRACVVLRFYADLSEEETARVLGISVGTVKSQTHRALRQLARALEDAQAARPVPPGTARKP</sequence>
<dbReference type="Proteomes" id="UP000256485">
    <property type="component" value="Unassembled WGS sequence"/>
</dbReference>
<evidence type="ECO:0000256" key="5">
    <source>
        <dbReference type="ARBA" id="ARBA00023163"/>
    </source>
</evidence>
<comment type="similarity">
    <text evidence="1">Belongs to the sigma-70 factor family. ECF subfamily.</text>
</comment>
<reference evidence="9 10" key="1">
    <citation type="submission" date="2018-08" db="EMBL/GenBank/DDBJ databases">
        <title>Sequencing the genomes of 1000 actinobacteria strains.</title>
        <authorList>
            <person name="Klenk H.-P."/>
        </authorList>
    </citation>
    <scope>NUCLEOTIDE SEQUENCE [LARGE SCALE GENOMIC DNA]</scope>
    <source>
        <strain evidence="9 10">DSM 22891</strain>
    </source>
</reference>
<evidence type="ECO:0000256" key="6">
    <source>
        <dbReference type="SAM" id="MobiDB-lite"/>
    </source>
</evidence>
<dbReference type="Pfam" id="PF08281">
    <property type="entry name" value="Sigma70_r4_2"/>
    <property type="match status" value="1"/>
</dbReference>
<evidence type="ECO:0000259" key="8">
    <source>
        <dbReference type="Pfam" id="PF08281"/>
    </source>
</evidence>
<dbReference type="GO" id="GO:0016987">
    <property type="term" value="F:sigma factor activity"/>
    <property type="evidence" value="ECO:0007669"/>
    <property type="project" value="UniProtKB-KW"/>
</dbReference>
<keyword evidence="5" id="KW-0804">Transcription</keyword>
<name>A0A3D9V819_THECX</name>
<dbReference type="InterPro" id="IPR036388">
    <property type="entry name" value="WH-like_DNA-bd_sf"/>
</dbReference>
<proteinExistence type="inferred from homology"/>
<keyword evidence="4" id="KW-0238">DNA-binding</keyword>
<dbReference type="Gene3D" id="1.10.10.10">
    <property type="entry name" value="Winged helix-like DNA-binding domain superfamily/Winged helix DNA-binding domain"/>
    <property type="match status" value="1"/>
</dbReference>
<dbReference type="InterPro" id="IPR013324">
    <property type="entry name" value="RNA_pol_sigma_r3/r4-like"/>
</dbReference>
<dbReference type="InterPro" id="IPR039425">
    <property type="entry name" value="RNA_pol_sigma-70-like"/>
</dbReference>
<dbReference type="InterPro" id="IPR007627">
    <property type="entry name" value="RNA_pol_sigma70_r2"/>
</dbReference>
<dbReference type="InterPro" id="IPR013325">
    <property type="entry name" value="RNA_pol_sigma_r2"/>
</dbReference>
<dbReference type="GO" id="GO:0003677">
    <property type="term" value="F:DNA binding"/>
    <property type="evidence" value="ECO:0007669"/>
    <property type="project" value="UniProtKB-KW"/>
</dbReference>
<dbReference type="InterPro" id="IPR014284">
    <property type="entry name" value="RNA_pol_sigma-70_dom"/>
</dbReference>
<protein>
    <submittedName>
        <fullName evidence="9">RNA polymerase sigma-70 factor (Sigma-E family)</fullName>
    </submittedName>
</protein>
<feature type="region of interest" description="Disordered" evidence="6">
    <location>
        <begin position="110"/>
        <end position="129"/>
    </location>
</feature>
<feature type="domain" description="RNA polymerase sigma factor 70 region 4 type 2" evidence="8">
    <location>
        <begin position="133"/>
        <end position="184"/>
    </location>
</feature>
<dbReference type="Pfam" id="PF04542">
    <property type="entry name" value="Sigma70_r2"/>
    <property type="match status" value="1"/>
</dbReference>
<dbReference type="AlphaFoldDB" id="A0A3D9V819"/>
<organism evidence="9 10">
    <name type="scientific">Thermasporomyces composti</name>
    <dbReference type="NCBI Taxonomy" id="696763"/>
    <lineage>
        <taxon>Bacteria</taxon>
        <taxon>Bacillati</taxon>
        <taxon>Actinomycetota</taxon>
        <taxon>Actinomycetes</taxon>
        <taxon>Propionibacteriales</taxon>
        <taxon>Nocardioidaceae</taxon>
        <taxon>Thermasporomyces</taxon>
    </lineage>
</organism>
<feature type="compositionally biased region" description="Basic and acidic residues" evidence="6">
    <location>
        <begin position="9"/>
        <end position="34"/>
    </location>
</feature>
<dbReference type="GO" id="GO:0006352">
    <property type="term" value="P:DNA-templated transcription initiation"/>
    <property type="evidence" value="ECO:0007669"/>
    <property type="project" value="InterPro"/>
</dbReference>
<keyword evidence="10" id="KW-1185">Reference proteome</keyword>
<evidence type="ECO:0000256" key="3">
    <source>
        <dbReference type="ARBA" id="ARBA00023082"/>
    </source>
</evidence>
<dbReference type="CDD" id="cd06171">
    <property type="entry name" value="Sigma70_r4"/>
    <property type="match status" value="1"/>
</dbReference>
<keyword evidence="3" id="KW-0731">Sigma factor</keyword>
<evidence type="ECO:0000313" key="9">
    <source>
        <dbReference type="EMBL" id="REF36853.1"/>
    </source>
</evidence>
<dbReference type="PANTHER" id="PTHR43133:SF50">
    <property type="entry name" value="ECF RNA POLYMERASE SIGMA FACTOR SIGM"/>
    <property type="match status" value="1"/>
</dbReference>
<feature type="compositionally biased region" description="Pro residues" evidence="6">
    <location>
        <begin position="113"/>
        <end position="124"/>
    </location>
</feature>
<dbReference type="NCBIfam" id="TIGR02937">
    <property type="entry name" value="sigma70-ECF"/>
    <property type="match status" value="1"/>
</dbReference>
<dbReference type="NCBIfam" id="TIGR02983">
    <property type="entry name" value="SigE-fam_strep"/>
    <property type="match status" value="1"/>
</dbReference>
<dbReference type="InterPro" id="IPR014325">
    <property type="entry name" value="RNA_pol_sigma-E_actinobac"/>
</dbReference>
<evidence type="ECO:0000256" key="2">
    <source>
        <dbReference type="ARBA" id="ARBA00023015"/>
    </source>
</evidence>
<evidence type="ECO:0000256" key="1">
    <source>
        <dbReference type="ARBA" id="ARBA00010641"/>
    </source>
</evidence>
<accession>A0A3D9V819</accession>
<keyword evidence="2" id="KW-0805">Transcription regulation</keyword>